<keyword evidence="2" id="KW-0472">Membrane</keyword>
<keyword evidence="4" id="KW-1185">Reference proteome</keyword>
<name>A0AAE1EZF1_PETCI</name>
<dbReference type="EMBL" id="JAWQEG010003861">
    <property type="protein sequence ID" value="KAK3864137.1"/>
    <property type="molecule type" value="Genomic_DNA"/>
</dbReference>
<keyword evidence="2" id="KW-0812">Transmembrane</keyword>
<evidence type="ECO:0000313" key="3">
    <source>
        <dbReference type="EMBL" id="KAK3864137.1"/>
    </source>
</evidence>
<sequence length="99" mass="10687">MNRDFFQETKPRCRRPLPPAMSDPLSVIGRGGGVQEAVAAGGRRGRAPPAAHHHGTITHSPHSLNNATLFWASLLATFFLNFTCVPMGSGMPHSLRNPC</sequence>
<feature type="region of interest" description="Disordered" evidence="1">
    <location>
        <begin position="1"/>
        <end position="59"/>
    </location>
</feature>
<accession>A0AAE1EZF1</accession>
<organism evidence="3 4">
    <name type="scientific">Petrolisthes cinctipes</name>
    <name type="common">Flat porcelain crab</name>
    <dbReference type="NCBI Taxonomy" id="88211"/>
    <lineage>
        <taxon>Eukaryota</taxon>
        <taxon>Metazoa</taxon>
        <taxon>Ecdysozoa</taxon>
        <taxon>Arthropoda</taxon>
        <taxon>Crustacea</taxon>
        <taxon>Multicrustacea</taxon>
        <taxon>Malacostraca</taxon>
        <taxon>Eumalacostraca</taxon>
        <taxon>Eucarida</taxon>
        <taxon>Decapoda</taxon>
        <taxon>Pleocyemata</taxon>
        <taxon>Anomura</taxon>
        <taxon>Galatheoidea</taxon>
        <taxon>Porcellanidae</taxon>
        <taxon>Petrolisthes</taxon>
    </lineage>
</organism>
<feature type="compositionally biased region" description="Basic residues" evidence="1">
    <location>
        <begin position="43"/>
        <end position="56"/>
    </location>
</feature>
<dbReference type="Proteomes" id="UP001286313">
    <property type="component" value="Unassembled WGS sequence"/>
</dbReference>
<proteinExistence type="predicted"/>
<gene>
    <name evidence="3" type="ORF">Pcinc_030153</name>
</gene>
<reference evidence="3" key="1">
    <citation type="submission" date="2023-10" db="EMBL/GenBank/DDBJ databases">
        <title>Genome assemblies of two species of porcelain crab, Petrolisthes cinctipes and Petrolisthes manimaculis (Anomura: Porcellanidae).</title>
        <authorList>
            <person name="Angst P."/>
        </authorList>
    </citation>
    <scope>NUCLEOTIDE SEQUENCE</scope>
    <source>
        <strain evidence="3">PB745_01</strain>
        <tissue evidence="3">Gill</tissue>
    </source>
</reference>
<feature type="transmembrane region" description="Helical" evidence="2">
    <location>
        <begin position="69"/>
        <end position="88"/>
    </location>
</feature>
<feature type="compositionally biased region" description="Basic and acidic residues" evidence="1">
    <location>
        <begin position="1"/>
        <end position="11"/>
    </location>
</feature>
<dbReference type="AlphaFoldDB" id="A0AAE1EZF1"/>
<comment type="caution">
    <text evidence="3">The sequence shown here is derived from an EMBL/GenBank/DDBJ whole genome shotgun (WGS) entry which is preliminary data.</text>
</comment>
<evidence type="ECO:0000313" key="4">
    <source>
        <dbReference type="Proteomes" id="UP001286313"/>
    </source>
</evidence>
<keyword evidence="2" id="KW-1133">Transmembrane helix</keyword>
<evidence type="ECO:0000256" key="1">
    <source>
        <dbReference type="SAM" id="MobiDB-lite"/>
    </source>
</evidence>
<evidence type="ECO:0000256" key="2">
    <source>
        <dbReference type="SAM" id="Phobius"/>
    </source>
</evidence>
<protein>
    <submittedName>
        <fullName evidence="3">Uncharacterized protein</fullName>
    </submittedName>
</protein>